<evidence type="ECO:0000256" key="7">
    <source>
        <dbReference type="ARBA" id="ARBA00022777"/>
    </source>
</evidence>
<dbReference type="InterPro" id="IPR012003">
    <property type="entry name" value="ATP_PFK_prok-type"/>
</dbReference>
<feature type="binding site" evidence="10">
    <location>
        <begin position="87"/>
        <end position="88"/>
    </location>
    <ligand>
        <name>ATP</name>
        <dbReference type="ChEBI" id="CHEBI:30616"/>
    </ligand>
</feature>
<dbReference type="UniPathway" id="UPA00109">
    <property type="reaction ID" value="UER00182"/>
</dbReference>
<feature type="binding site" evidence="10">
    <location>
        <begin position="128"/>
        <end position="131"/>
    </location>
    <ligand>
        <name>ATP</name>
        <dbReference type="ChEBI" id="CHEBI:30616"/>
    </ligand>
</feature>
<dbReference type="InterPro" id="IPR000023">
    <property type="entry name" value="Phosphofructokinase_dom"/>
</dbReference>
<comment type="cofactor">
    <cofactor evidence="1 10">
        <name>Mg(2+)</name>
        <dbReference type="ChEBI" id="CHEBI:18420"/>
    </cofactor>
</comment>
<feature type="binding site" evidence="10">
    <location>
        <position position="286"/>
    </location>
    <ligand>
        <name>substrate</name>
        <note>ligand shared between dimeric partners</note>
    </ligand>
</feature>
<dbReference type="PANTHER" id="PTHR13697">
    <property type="entry name" value="PHOSPHOFRUCTOKINASE"/>
    <property type="match status" value="1"/>
</dbReference>
<dbReference type="EMBL" id="JACHIA010000011">
    <property type="protein sequence ID" value="MBB6071818.1"/>
    <property type="molecule type" value="Genomic_DNA"/>
</dbReference>
<dbReference type="GO" id="GO:0047334">
    <property type="term" value="F:diphosphate-fructose-6-phosphate 1-phosphotransferase activity"/>
    <property type="evidence" value="ECO:0007669"/>
    <property type="project" value="InterPro"/>
</dbReference>
<proteinExistence type="inferred from homology"/>
<dbReference type="SUPFAM" id="SSF53784">
    <property type="entry name" value="Phosphofructokinase"/>
    <property type="match status" value="1"/>
</dbReference>
<name>A0A841H1H2_9BACT</name>
<dbReference type="FunFam" id="3.40.50.460:FF:000002">
    <property type="entry name" value="ATP-dependent 6-phosphofructokinase"/>
    <property type="match status" value="1"/>
</dbReference>
<dbReference type="InterPro" id="IPR035966">
    <property type="entry name" value="PKF_sf"/>
</dbReference>
<evidence type="ECO:0000256" key="10">
    <source>
        <dbReference type="HAMAP-Rule" id="MF_01976"/>
    </source>
</evidence>
<comment type="catalytic activity">
    <reaction evidence="10">
        <text>beta-D-fructose 6-phosphate + ATP = beta-D-fructose 1,6-bisphosphate + ADP + H(+)</text>
        <dbReference type="Rhea" id="RHEA:16109"/>
        <dbReference type="ChEBI" id="CHEBI:15378"/>
        <dbReference type="ChEBI" id="CHEBI:30616"/>
        <dbReference type="ChEBI" id="CHEBI:32966"/>
        <dbReference type="ChEBI" id="CHEBI:57634"/>
        <dbReference type="ChEBI" id="CHEBI:456216"/>
        <dbReference type="EC" id="2.7.1.11"/>
    </reaction>
</comment>
<evidence type="ECO:0000256" key="3">
    <source>
        <dbReference type="ARBA" id="ARBA00004679"/>
    </source>
</evidence>
<feature type="site" description="Important for substrate specificity; cannot use PPi as phosphoryl donor" evidence="10">
    <location>
        <position position="130"/>
    </location>
</feature>
<dbReference type="GO" id="GO:0016208">
    <property type="term" value="F:AMP binding"/>
    <property type="evidence" value="ECO:0007669"/>
    <property type="project" value="TreeGrafter"/>
</dbReference>
<feature type="binding site" description="in other chain" evidence="10">
    <location>
        <begin position="292"/>
        <end position="295"/>
    </location>
    <ligand>
        <name>substrate</name>
        <note>ligand shared between dimeric partners</note>
    </ligand>
</feature>
<organism evidence="12 13">
    <name type="scientific">Longimicrobium terrae</name>
    <dbReference type="NCBI Taxonomy" id="1639882"/>
    <lineage>
        <taxon>Bacteria</taxon>
        <taxon>Pseudomonadati</taxon>
        <taxon>Gemmatimonadota</taxon>
        <taxon>Longimicrobiia</taxon>
        <taxon>Longimicrobiales</taxon>
        <taxon>Longimicrobiaceae</taxon>
        <taxon>Longimicrobium</taxon>
    </lineage>
</organism>
<comment type="pathway">
    <text evidence="3 10">Carbohydrate degradation; glycolysis; D-glyceraldehyde 3-phosphate and glycerone phosphate from D-glucose: step 3/4.</text>
</comment>
<dbReference type="InterPro" id="IPR012829">
    <property type="entry name" value="Phosphofructokinase_III"/>
</dbReference>
<dbReference type="PIRSF" id="PIRSF000532">
    <property type="entry name" value="ATP_PFK_prok"/>
    <property type="match status" value="1"/>
</dbReference>
<feature type="binding site" description="in other chain" evidence="10">
    <location>
        <begin position="151"/>
        <end position="153"/>
    </location>
    <ligand>
        <name>substrate</name>
        <note>ligand shared between dimeric partners</note>
    </ligand>
</feature>
<keyword evidence="4 10" id="KW-0963">Cytoplasm</keyword>
<dbReference type="PROSITE" id="PS00433">
    <property type="entry name" value="PHOSPHOFRUCTOKINASE"/>
    <property type="match status" value="1"/>
</dbReference>
<dbReference type="PANTHER" id="PTHR13697:SF52">
    <property type="entry name" value="ATP-DEPENDENT 6-PHOSPHOFRUCTOKINASE 3"/>
    <property type="match status" value="1"/>
</dbReference>
<reference evidence="12 13" key="1">
    <citation type="submission" date="2020-08" db="EMBL/GenBank/DDBJ databases">
        <title>Genomic Encyclopedia of Type Strains, Phase IV (KMG-IV): sequencing the most valuable type-strain genomes for metagenomic binning, comparative biology and taxonomic classification.</title>
        <authorList>
            <person name="Goeker M."/>
        </authorList>
    </citation>
    <scope>NUCLEOTIDE SEQUENCE [LARGE SCALE GENOMIC DNA]</scope>
    <source>
        <strain evidence="12 13">DSM 29007</strain>
    </source>
</reference>
<evidence type="ECO:0000256" key="9">
    <source>
        <dbReference type="ARBA" id="ARBA00023152"/>
    </source>
</evidence>
<evidence type="ECO:0000256" key="6">
    <source>
        <dbReference type="ARBA" id="ARBA00022723"/>
    </source>
</evidence>
<feature type="binding site" description="in other chain" evidence="10">
    <location>
        <begin position="195"/>
        <end position="197"/>
    </location>
    <ligand>
        <name>substrate</name>
        <note>ligand shared between dimeric partners</note>
    </ligand>
</feature>
<dbReference type="AlphaFoldDB" id="A0A841H1H2"/>
<evidence type="ECO:0000313" key="12">
    <source>
        <dbReference type="EMBL" id="MBB6071818.1"/>
    </source>
</evidence>
<comment type="caution">
    <text evidence="12">The sequence shown here is derived from an EMBL/GenBank/DDBJ whole genome shotgun (WGS) entry which is preliminary data.</text>
</comment>
<dbReference type="NCBIfam" id="NF002872">
    <property type="entry name" value="PRK03202.1"/>
    <property type="match status" value="1"/>
</dbReference>
<dbReference type="GO" id="GO:0030388">
    <property type="term" value="P:fructose 1,6-bisphosphate metabolic process"/>
    <property type="evidence" value="ECO:0007669"/>
    <property type="project" value="TreeGrafter"/>
</dbReference>
<dbReference type="GO" id="GO:0070095">
    <property type="term" value="F:fructose-6-phosphate binding"/>
    <property type="evidence" value="ECO:0007669"/>
    <property type="project" value="TreeGrafter"/>
</dbReference>
<dbReference type="InterPro" id="IPR015912">
    <property type="entry name" value="Phosphofructokinase_CS"/>
</dbReference>
<feature type="binding site" evidence="10">
    <location>
        <position position="188"/>
    </location>
    <ligand>
        <name>substrate</name>
        <note>ligand shared between dimeric partners</note>
    </ligand>
</feature>
<feature type="binding site" evidence="10">
    <location>
        <position position="19"/>
    </location>
    <ligand>
        <name>ATP</name>
        <dbReference type="ChEBI" id="CHEBI:30616"/>
    </ligand>
</feature>
<dbReference type="GO" id="GO:0006002">
    <property type="term" value="P:fructose 6-phosphate metabolic process"/>
    <property type="evidence" value="ECO:0007669"/>
    <property type="project" value="InterPro"/>
</dbReference>
<feature type="binding site" evidence="10">
    <location>
        <position position="129"/>
    </location>
    <ligand>
        <name>Mg(2+)</name>
        <dbReference type="ChEBI" id="CHEBI:18420"/>
        <note>catalytic</note>
    </ligand>
</feature>
<feature type="binding site" description="in other chain" evidence="10">
    <location>
        <position position="248"/>
    </location>
    <ligand>
        <name>substrate</name>
        <note>ligand shared between dimeric partners</note>
    </ligand>
</feature>
<dbReference type="GO" id="GO:0042802">
    <property type="term" value="F:identical protein binding"/>
    <property type="evidence" value="ECO:0007669"/>
    <property type="project" value="TreeGrafter"/>
</dbReference>
<evidence type="ECO:0000256" key="1">
    <source>
        <dbReference type="ARBA" id="ARBA00001946"/>
    </source>
</evidence>
<dbReference type="GO" id="GO:0061621">
    <property type="term" value="P:canonical glycolysis"/>
    <property type="evidence" value="ECO:0007669"/>
    <property type="project" value="TreeGrafter"/>
</dbReference>
<keyword evidence="8 10" id="KW-0460">Magnesium</keyword>
<comment type="subcellular location">
    <subcellularLocation>
        <location evidence="2 10">Cytoplasm</location>
    </subcellularLocation>
</comment>
<accession>A0A841H1H2</accession>
<dbReference type="Pfam" id="PF00365">
    <property type="entry name" value="PFK"/>
    <property type="match status" value="1"/>
</dbReference>
<evidence type="ECO:0000256" key="8">
    <source>
        <dbReference type="ARBA" id="ARBA00022842"/>
    </source>
</evidence>
<dbReference type="HAMAP" id="MF_01976">
    <property type="entry name" value="Phosphofructokinase_III"/>
    <property type="match status" value="1"/>
</dbReference>
<dbReference type="PRINTS" id="PR00476">
    <property type="entry name" value="PHFRCTKINASE"/>
</dbReference>
<comment type="function">
    <text evidence="10">Catalyzes the phosphorylation of D-fructose 6-phosphate to fructose 1,6-bisphosphate by ATP, the first committing step of glycolysis.</text>
</comment>
<keyword evidence="6 10" id="KW-0479">Metal-binding</keyword>
<sequence length="368" mass="39175">MSDSSTPRVRKIAINTGGGDAPGLNAVIRAATLAALSEGWEVYGIRRGYMGLLEDVVDDEPGFFPLTANAVRGITHLGGTILGTTTRGNPFGLEVRQPDGTWGKVDRSDEIVERFREREIDALIAIGGDGSLSIAHALHLKGLPVIGVPKTIDNDLSATDMTFGFQSAVEVATDAIGRLHSTAEAHQRVMVVQLMGRHTGWIALESGLAGGADVILIPEIPYDIDRIVEKVKQRDVQGRRFSIVVVAEGARPANGEASFLDSTGRYGGIADRLATQIEAATGKEARSMVLGHIQRGGEPIAFDRSLSLRFGAAAVRCIREGSLGTMVALQGNHIRAVPLGDAIRDLKRVPLDSELVVCSRQLGISFGD</sequence>
<dbReference type="Gene3D" id="3.40.50.450">
    <property type="match status" value="1"/>
</dbReference>
<keyword evidence="10" id="KW-0547">Nucleotide-binding</keyword>
<evidence type="ECO:0000256" key="5">
    <source>
        <dbReference type="ARBA" id="ARBA00022679"/>
    </source>
</evidence>
<gene>
    <name evidence="10" type="primary">pfkA</name>
    <name evidence="12" type="ORF">HNQ61_003478</name>
</gene>
<keyword evidence="9 10" id="KW-0324">Glycolysis</keyword>
<evidence type="ECO:0000313" key="13">
    <source>
        <dbReference type="Proteomes" id="UP000582837"/>
    </source>
</evidence>
<evidence type="ECO:0000259" key="11">
    <source>
        <dbReference type="Pfam" id="PF00365"/>
    </source>
</evidence>
<dbReference type="GO" id="GO:0005945">
    <property type="term" value="C:6-phosphofructokinase complex"/>
    <property type="evidence" value="ECO:0007669"/>
    <property type="project" value="TreeGrafter"/>
</dbReference>
<dbReference type="GO" id="GO:0003872">
    <property type="term" value="F:6-phosphofructokinase activity"/>
    <property type="evidence" value="ECO:0007669"/>
    <property type="project" value="UniProtKB-UniRule"/>
</dbReference>
<dbReference type="GO" id="GO:0005524">
    <property type="term" value="F:ATP binding"/>
    <property type="evidence" value="ECO:0007669"/>
    <property type="project" value="UniProtKB-KW"/>
</dbReference>
<evidence type="ECO:0000256" key="4">
    <source>
        <dbReference type="ARBA" id="ARBA00022490"/>
    </source>
</evidence>
<keyword evidence="7 10" id="KW-0418">Kinase</keyword>
<comment type="caution">
    <text evidence="10">Lacks conserved residue(s) required for the propagation of feature annotation.</text>
</comment>
<comment type="similarity">
    <text evidence="10">Belongs to the phosphofructokinase type A (PFKA) family. Mixed-substrate PFK group III subfamily.</text>
</comment>
<dbReference type="Proteomes" id="UP000582837">
    <property type="component" value="Unassembled WGS sequence"/>
</dbReference>
<dbReference type="GO" id="GO:0048029">
    <property type="term" value="F:monosaccharide binding"/>
    <property type="evidence" value="ECO:0007669"/>
    <property type="project" value="TreeGrafter"/>
</dbReference>
<dbReference type="Gene3D" id="3.40.50.460">
    <property type="entry name" value="Phosphofructokinase domain"/>
    <property type="match status" value="1"/>
</dbReference>
<dbReference type="EC" id="2.7.1.11" evidence="10"/>
<protein>
    <recommendedName>
        <fullName evidence="10">ATP-dependent 6-phosphofructokinase</fullName>
        <shortName evidence="10">ATP-PFK</shortName>
        <shortName evidence="10">Phosphofructokinase</shortName>
        <ecNumber evidence="10">2.7.1.11</ecNumber>
    </recommendedName>
    <alternativeName>
        <fullName evidence="10">Phosphohexokinase</fullName>
    </alternativeName>
</protein>
<feature type="domain" description="Phosphofructokinase" evidence="11">
    <location>
        <begin position="11"/>
        <end position="318"/>
    </location>
</feature>
<keyword evidence="10" id="KW-0067">ATP-binding</keyword>
<dbReference type="InterPro" id="IPR022953">
    <property type="entry name" value="ATP_PFK"/>
</dbReference>
<feature type="active site" description="Proton acceptor" evidence="10">
    <location>
        <position position="153"/>
    </location>
</feature>
<dbReference type="GO" id="GO:0046872">
    <property type="term" value="F:metal ion binding"/>
    <property type="evidence" value="ECO:0007669"/>
    <property type="project" value="UniProtKB-KW"/>
</dbReference>
<dbReference type="RefSeq" id="WP_170035276.1">
    <property type="nucleotide sequence ID" value="NZ_JABDTL010000001.1"/>
</dbReference>
<evidence type="ECO:0000256" key="2">
    <source>
        <dbReference type="ARBA" id="ARBA00004496"/>
    </source>
</evidence>
<keyword evidence="13" id="KW-1185">Reference proteome</keyword>
<keyword evidence="5 10" id="KW-0808">Transferase</keyword>
<comment type="subunit">
    <text evidence="10">Homodimer or homotetramer.</text>
</comment>